<proteinExistence type="inferred from homology"/>
<dbReference type="GO" id="GO:0046872">
    <property type="term" value="F:metal ion binding"/>
    <property type="evidence" value="ECO:0007669"/>
    <property type="project" value="UniProtKB-KW"/>
</dbReference>
<keyword evidence="2 10" id="KW-1003">Cell membrane</keyword>
<dbReference type="GO" id="GO:0005886">
    <property type="term" value="C:plasma membrane"/>
    <property type="evidence" value="ECO:0007669"/>
    <property type="project" value="UniProtKB-SubCell"/>
</dbReference>
<keyword evidence="10" id="KW-0406">Ion transport</keyword>
<comment type="subcellular location">
    <subcellularLocation>
        <location evidence="1 10">Cell membrane</location>
        <topology evidence="1 10">Multi-pass membrane protein</topology>
    </subcellularLocation>
</comment>
<keyword evidence="10" id="KW-0479">Metal-binding</keyword>
<evidence type="ECO:0000256" key="10">
    <source>
        <dbReference type="HAMAP-Rule" id="MF_00454"/>
    </source>
</evidence>
<evidence type="ECO:0000256" key="1">
    <source>
        <dbReference type="ARBA" id="ARBA00004651"/>
    </source>
</evidence>
<comment type="function">
    <text evidence="9 10">Fluoride-specific ion channel. Important for reducing fluoride concentration in the cell, thus reducing its toxicity.</text>
</comment>
<evidence type="ECO:0000256" key="3">
    <source>
        <dbReference type="ARBA" id="ARBA00022692"/>
    </source>
</evidence>
<dbReference type="AlphaFoldDB" id="A0A5S5CPY1"/>
<dbReference type="EMBL" id="VNHW01000023">
    <property type="protein sequence ID" value="TYP81309.1"/>
    <property type="molecule type" value="Genomic_DNA"/>
</dbReference>
<evidence type="ECO:0000313" key="11">
    <source>
        <dbReference type="EMBL" id="TYP81309.1"/>
    </source>
</evidence>
<keyword evidence="4 10" id="KW-1133">Transmembrane helix</keyword>
<feature type="binding site" evidence="10">
    <location>
        <position position="72"/>
    </location>
    <ligand>
        <name>Na(+)</name>
        <dbReference type="ChEBI" id="CHEBI:29101"/>
        <note>structural</note>
    </ligand>
</feature>
<evidence type="ECO:0000256" key="9">
    <source>
        <dbReference type="ARBA" id="ARBA00049940"/>
    </source>
</evidence>
<reference evidence="11 12" key="1">
    <citation type="submission" date="2019-07" db="EMBL/GenBank/DDBJ databases">
        <title>Genomic Encyclopedia of Archaeal and Bacterial Type Strains, Phase II (KMG-II): from individual species to whole genera.</title>
        <authorList>
            <person name="Goeker M."/>
        </authorList>
    </citation>
    <scope>NUCLEOTIDE SEQUENCE [LARGE SCALE GENOMIC DNA]</scope>
    <source>
        <strain evidence="11 12">DSM 46842</strain>
    </source>
</reference>
<keyword evidence="3 10" id="KW-0812">Transmembrane</keyword>
<dbReference type="PANTHER" id="PTHR28259">
    <property type="entry name" value="FLUORIDE EXPORT PROTEIN 1-RELATED"/>
    <property type="match status" value="1"/>
</dbReference>
<dbReference type="PANTHER" id="PTHR28259:SF1">
    <property type="entry name" value="FLUORIDE EXPORT PROTEIN 1-RELATED"/>
    <property type="match status" value="1"/>
</dbReference>
<dbReference type="Pfam" id="PF02537">
    <property type="entry name" value="CRCB"/>
    <property type="match status" value="1"/>
</dbReference>
<keyword evidence="10" id="KW-0915">Sodium</keyword>
<evidence type="ECO:0000256" key="6">
    <source>
        <dbReference type="ARBA" id="ARBA00023303"/>
    </source>
</evidence>
<comment type="activity regulation">
    <text evidence="10">Na(+) is not transported, but it plays an essential structural role and its presence is essential for fluoride channel function.</text>
</comment>
<dbReference type="InterPro" id="IPR003691">
    <property type="entry name" value="FluC"/>
</dbReference>
<feature type="transmembrane region" description="Helical" evidence="10">
    <location>
        <begin position="93"/>
        <end position="114"/>
    </location>
</feature>
<organism evidence="11 12">
    <name type="scientific">Blastococcus xanthinilyticus</name>
    <dbReference type="NCBI Taxonomy" id="1564164"/>
    <lineage>
        <taxon>Bacteria</taxon>
        <taxon>Bacillati</taxon>
        <taxon>Actinomycetota</taxon>
        <taxon>Actinomycetes</taxon>
        <taxon>Geodermatophilales</taxon>
        <taxon>Geodermatophilaceae</taxon>
        <taxon>Blastococcus</taxon>
    </lineage>
</organism>
<feature type="binding site" evidence="10">
    <location>
        <position position="69"/>
    </location>
    <ligand>
        <name>Na(+)</name>
        <dbReference type="ChEBI" id="CHEBI:29101"/>
        <note>structural</note>
    </ligand>
</feature>
<keyword evidence="10" id="KW-0813">Transport</keyword>
<keyword evidence="5 10" id="KW-0472">Membrane</keyword>
<dbReference type="GO" id="GO:0062054">
    <property type="term" value="F:fluoride channel activity"/>
    <property type="evidence" value="ECO:0007669"/>
    <property type="project" value="UniProtKB-UniRule"/>
</dbReference>
<dbReference type="Proteomes" id="UP000322499">
    <property type="component" value="Unassembled WGS sequence"/>
</dbReference>
<evidence type="ECO:0000256" key="2">
    <source>
        <dbReference type="ARBA" id="ARBA00022475"/>
    </source>
</evidence>
<feature type="transmembrane region" description="Helical" evidence="10">
    <location>
        <begin position="36"/>
        <end position="52"/>
    </location>
</feature>
<keyword evidence="6 10" id="KW-0407">Ion channel</keyword>
<evidence type="ECO:0000256" key="8">
    <source>
        <dbReference type="ARBA" id="ARBA00035585"/>
    </source>
</evidence>
<dbReference type="GO" id="GO:0140114">
    <property type="term" value="P:cellular detoxification of fluoride"/>
    <property type="evidence" value="ECO:0007669"/>
    <property type="project" value="UniProtKB-UniRule"/>
</dbReference>
<sequence>MTPLLVALGAAAGAPLRLLAIRIAGRDGRDAARGTLAVNVAGSAALGLLLGWSAVPPAVVALLSTGFCGALTTFSTFGTDAVGLLERRATVRAAGYVAATLLLGIGAAAGGFVLGRTV</sequence>
<evidence type="ECO:0000313" key="12">
    <source>
        <dbReference type="Proteomes" id="UP000322499"/>
    </source>
</evidence>
<gene>
    <name evidence="10" type="primary">fluC</name>
    <name evidence="10" type="synonym">crcB</name>
    <name evidence="11" type="ORF">BD833_1236</name>
</gene>
<comment type="caution">
    <text evidence="11">The sequence shown here is derived from an EMBL/GenBank/DDBJ whole genome shotgun (WGS) entry which is preliminary data.</text>
</comment>
<comment type="caution">
    <text evidence="10">Lacks conserved residue(s) required for the propagation of feature annotation.</text>
</comment>
<keyword evidence="12" id="KW-1185">Reference proteome</keyword>
<comment type="similarity">
    <text evidence="7 10">Belongs to the fluoride channel Fluc/FEX (TC 1.A.43) family.</text>
</comment>
<name>A0A5S5CPY1_9ACTN</name>
<dbReference type="HAMAP" id="MF_00454">
    <property type="entry name" value="FluC"/>
    <property type="match status" value="1"/>
</dbReference>
<dbReference type="RefSeq" id="WP_166535208.1">
    <property type="nucleotide sequence ID" value="NZ_VNHW01000023.1"/>
</dbReference>
<evidence type="ECO:0000256" key="4">
    <source>
        <dbReference type="ARBA" id="ARBA00022989"/>
    </source>
</evidence>
<protein>
    <recommendedName>
        <fullName evidence="10">Fluoride-specific ion channel FluC</fullName>
    </recommendedName>
</protein>
<evidence type="ECO:0000256" key="7">
    <source>
        <dbReference type="ARBA" id="ARBA00035120"/>
    </source>
</evidence>
<evidence type="ECO:0000256" key="5">
    <source>
        <dbReference type="ARBA" id="ARBA00023136"/>
    </source>
</evidence>
<comment type="catalytic activity">
    <reaction evidence="8">
        <text>fluoride(in) = fluoride(out)</text>
        <dbReference type="Rhea" id="RHEA:76159"/>
        <dbReference type="ChEBI" id="CHEBI:17051"/>
    </reaction>
    <physiologicalReaction direction="left-to-right" evidence="8">
        <dbReference type="Rhea" id="RHEA:76160"/>
    </physiologicalReaction>
</comment>
<accession>A0A5S5CPY1</accession>